<dbReference type="Proteomes" id="UP001079657">
    <property type="component" value="Unassembled WGS sequence"/>
</dbReference>
<reference evidence="1" key="1">
    <citation type="submission" date="2022-12" db="EMBL/GenBank/DDBJ databases">
        <authorList>
            <person name="Wang J."/>
        </authorList>
    </citation>
    <scope>NUCLEOTIDE SEQUENCE</scope>
    <source>
        <strain evidence="1">HY-42-06</strain>
    </source>
</reference>
<organism evidence="1 2">
    <name type="scientific">Clostridium ganghwense</name>
    <dbReference type="NCBI Taxonomy" id="312089"/>
    <lineage>
        <taxon>Bacteria</taxon>
        <taxon>Bacillati</taxon>
        <taxon>Bacillota</taxon>
        <taxon>Clostridia</taxon>
        <taxon>Eubacteriales</taxon>
        <taxon>Clostridiaceae</taxon>
        <taxon>Clostridium</taxon>
    </lineage>
</organism>
<evidence type="ECO:0000313" key="2">
    <source>
        <dbReference type="Proteomes" id="UP001079657"/>
    </source>
</evidence>
<keyword evidence="2" id="KW-1185">Reference proteome</keyword>
<accession>A0ABT4CRQ2</accession>
<dbReference type="RefSeq" id="WP_268050618.1">
    <property type="nucleotide sequence ID" value="NZ_JAPQES010000005.1"/>
</dbReference>
<protein>
    <submittedName>
        <fullName evidence="1">Uncharacterized protein</fullName>
    </submittedName>
</protein>
<sequence length="104" mass="12263">MIILNDSNYLIKKSKRGYVVINLKGLYKNHSHFKNIGTAKKCIYLTKNRIVPKSFYMMVACIRLSTDELYIRKIQKLKEVKENKQNIKYKNKKVSDRKSSYALA</sequence>
<name>A0ABT4CRQ2_9CLOT</name>
<proteinExistence type="predicted"/>
<evidence type="ECO:0000313" key="1">
    <source>
        <dbReference type="EMBL" id="MCY6371736.1"/>
    </source>
</evidence>
<gene>
    <name evidence="1" type="ORF">OXH55_13905</name>
</gene>
<dbReference type="EMBL" id="JAPQES010000005">
    <property type="protein sequence ID" value="MCY6371736.1"/>
    <property type="molecule type" value="Genomic_DNA"/>
</dbReference>
<comment type="caution">
    <text evidence="1">The sequence shown here is derived from an EMBL/GenBank/DDBJ whole genome shotgun (WGS) entry which is preliminary data.</text>
</comment>